<evidence type="ECO:0000313" key="3">
    <source>
        <dbReference type="Proteomes" id="UP000015102"/>
    </source>
</evidence>
<reference evidence="3" key="1">
    <citation type="submission" date="2013-02" db="EMBL/GenBank/DDBJ databases">
        <authorList>
            <person name="Hughes D."/>
        </authorList>
    </citation>
    <scope>NUCLEOTIDE SEQUENCE</scope>
    <source>
        <strain>Durham</strain>
        <strain evidence="3">NC isolate 2 -- Noor lab</strain>
    </source>
</reference>
<sequence length="65" mass="7191">MTPQEEMLIFNSNEDVPPPTTEEVRSGIQRLKNHKSAGSDGISAELLKAADINIIDAFRQLLVKI</sequence>
<dbReference type="EnsemblMetazoa" id="MESCA005152-RA">
    <property type="protein sequence ID" value="MESCA005152-PA"/>
    <property type="gene ID" value="MESCA005152"/>
</dbReference>
<evidence type="ECO:0000313" key="2">
    <source>
        <dbReference type="EnsemblMetazoa" id="MESCA005152-PA"/>
    </source>
</evidence>
<dbReference type="AlphaFoldDB" id="T1GNJ8"/>
<accession>T1GNJ8</accession>
<keyword evidence="3" id="KW-1185">Reference proteome</keyword>
<reference evidence="2" key="2">
    <citation type="submission" date="2015-06" db="UniProtKB">
        <authorList>
            <consortium name="EnsemblMetazoa"/>
        </authorList>
    </citation>
    <scope>IDENTIFICATION</scope>
</reference>
<organism evidence="2 3">
    <name type="scientific">Megaselia scalaris</name>
    <name type="common">Humpbacked fly</name>
    <name type="synonym">Phora scalaris</name>
    <dbReference type="NCBI Taxonomy" id="36166"/>
    <lineage>
        <taxon>Eukaryota</taxon>
        <taxon>Metazoa</taxon>
        <taxon>Ecdysozoa</taxon>
        <taxon>Arthropoda</taxon>
        <taxon>Hexapoda</taxon>
        <taxon>Insecta</taxon>
        <taxon>Pterygota</taxon>
        <taxon>Neoptera</taxon>
        <taxon>Endopterygota</taxon>
        <taxon>Diptera</taxon>
        <taxon>Brachycera</taxon>
        <taxon>Muscomorpha</taxon>
        <taxon>Platypezoidea</taxon>
        <taxon>Phoridae</taxon>
        <taxon>Megaseliini</taxon>
        <taxon>Megaselia</taxon>
    </lineage>
</organism>
<dbReference type="Proteomes" id="UP000015102">
    <property type="component" value="Unassembled WGS sequence"/>
</dbReference>
<proteinExistence type="predicted"/>
<protein>
    <submittedName>
        <fullName evidence="2">Uncharacterized protein</fullName>
    </submittedName>
</protein>
<dbReference type="HOGENOM" id="CLU_191714_0_0_1"/>
<name>T1GNJ8_MEGSC</name>
<dbReference type="EMBL" id="CAQQ02019432">
    <property type="status" value="NOT_ANNOTATED_CDS"/>
    <property type="molecule type" value="Genomic_DNA"/>
</dbReference>
<feature type="region of interest" description="Disordered" evidence="1">
    <location>
        <begin position="1"/>
        <end position="23"/>
    </location>
</feature>
<evidence type="ECO:0000256" key="1">
    <source>
        <dbReference type="SAM" id="MobiDB-lite"/>
    </source>
</evidence>